<evidence type="ECO:0000256" key="6">
    <source>
        <dbReference type="ARBA" id="ARBA00023136"/>
    </source>
</evidence>
<evidence type="ECO:0000313" key="13">
    <source>
        <dbReference type="Proteomes" id="UP000002774"/>
    </source>
</evidence>
<keyword evidence="4 8" id="KW-0812">Transmembrane</keyword>
<dbReference type="GO" id="GO:0015344">
    <property type="term" value="F:siderophore uptake transmembrane transporter activity"/>
    <property type="evidence" value="ECO:0007669"/>
    <property type="project" value="TreeGrafter"/>
</dbReference>
<comment type="subcellular location">
    <subcellularLocation>
        <location evidence="1 8">Cell outer membrane</location>
        <topology evidence="1 8">Multi-pass membrane protein</topology>
    </subcellularLocation>
</comment>
<reference evidence="12" key="1">
    <citation type="submission" date="2011-09" db="EMBL/GenBank/DDBJ databases">
        <title>The permanent draft genome of Mucilaginibacter paludis DSM 18603.</title>
        <authorList>
            <consortium name="US DOE Joint Genome Institute (JGI-PGF)"/>
            <person name="Lucas S."/>
            <person name="Han J."/>
            <person name="Lapidus A."/>
            <person name="Bruce D."/>
            <person name="Goodwin L."/>
            <person name="Pitluck S."/>
            <person name="Peters L."/>
            <person name="Kyrpides N."/>
            <person name="Mavromatis K."/>
            <person name="Ivanova N."/>
            <person name="Mikhailova N."/>
            <person name="Held B."/>
            <person name="Detter J.C."/>
            <person name="Tapia R."/>
            <person name="Han C."/>
            <person name="Land M."/>
            <person name="Hauser L."/>
            <person name="Markowitz V."/>
            <person name="Cheng J.-F."/>
            <person name="Hugenholtz P."/>
            <person name="Woyke T."/>
            <person name="Wu D."/>
            <person name="Tindall B."/>
            <person name="Brambilla E."/>
            <person name="Klenk H.-P."/>
            <person name="Eisen J.A."/>
        </authorList>
    </citation>
    <scope>NUCLEOTIDE SEQUENCE [LARGE SCALE GENOMIC DNA]</scope>
    <source>
        <strain evidence="12">DSM 18603</strain>
    </source>
</reference>
<feature type="domain" description="TonB-dependent receptor-like beta-barrel" evidence="10">
    <location>
        <begin position="314"/>
        <end position="689"/>
    </location>
</feature>
<evidence type="ECO:0000256" key="5">
    <source>
        <dbReference type="ARBA" id="ARBA00023077"/>
    </source>
</evidence>
<evidence type="ECO:0000259" key="11">
    <source>
        <dbReference type="Pfam" id="PF07715"/>
    </source>
</evidence>
<accession>H1Y7F5</accession>
<dbReference type="Pfam" id="PF00593">
    <property type="entry name" value="TonB_dep_Rec_b-barrel"/>
    <property type="match status" value="1"/>
</dbReference>
<evidence type="ECO:0008006" key="14">
    <source>
        <dbReference type="Google" id="ProtNLM"/>
    </source>
</evidence>
<keyword evidence="6 8" id="KW-0472">Membrane</keyword>
<dbReference type="SUPFAM" id="SSF56935">
    <property type="entry name" value="Porins"/>
    <property type="match status" value="1"/>
</dbReference>
<dbReference type="Proteomes" id="UP000002774">
    <property type="component" value="Chromosome"/>
</dbReference>
<gene>
    <name evidence="12" type="ORF">Mucpa_5301</name>
</gene>
<dbReference type="InterPro" id="IPR000531">
    <property type="entry name" value="Beta-barrel_TonB"/>
</dbReference>
<keyword evidence="3 8" id="KW-1134">Transmembrane beta strand</keyword>
<organism evidence="12 13">
    <name type="scientific">Mucilaginibacter paludis DSM 18603</name>
    <dbReference type="NCBI Taxonomy" id="714943"/>
    <lineage>
        <taxon>Bacteria</taxon>
        <taxon>Pseudomonadati</taxon>
        <taxon>Bacteroidota</taxon>
        <taxon>Sphingobacteriia</taxon>
        <taxon>Sphingobacteriales</taxon>
        <taxon>Sphingobacteriaceae</taxon>
        <taxon>Mucilaginibacter</taxon>
    </lineage>
</organism>
<dbReference type="InterPro" id="IPR037066">
    <property type="entry name" value="Plug_dom_sf"/>
</dbReference>
<keyword evidence="5 9" id="KW-0798">TonB box</keyword>
<evidence type="ECO:0000259" key="10">
    <source>
        <dbReference type="Pfam" id="PF00593"/>
    </source>
</evidence>
<sequence>MLWDKTHINMKKNYVVAVSLGLAQLVLHTTAGLAQSASKKQDTVKNLNEVVVTATRSPKKQSEIGRVVSVISREEIARSQGKTVPELLNNVAGITFSGAQNNMGISSSLFVRGSSTGNTLILIDGFPVNNASGIDGSYDLNAFSLEQIDHIEILKGSGSTLYGSDAVAAVINIITKHAKGQELTGDVQLSAGSYHTFKGSVGLIGTLNKTGIALNVSNTDSKGFPAATDTTGKQGFKNDAFHQQTVSLNLTQAVSSKFSLNGNFQTTYNTGDLPAGAFKDDKNYTYSNTLLFGGLGAKLLLPKGSLLLNVSQNTVWNNYLDEPSAANYNTGDLPAGAFKDDKNYTYSNTLLFGGLGAKLLLPKGSLLLNVSQNTVWNNYLDEPSAANYNTPYFSNNIGRITNSEIVFTDNLASFLDITSGANYKYSNTSQNNSYGSIDSKLANNNITSLYTSLFLKSGIFHMELGGRYNHHSQYGNNFTYTLNPSVLLADQFKVFATLASAYKTPTLYQLYSQYGNIGLKPEVTTSYEAGFDWQIIRNALSFNTVFFKRKTKDVIYFYTDASFNSFYKNGNKQDDQGFESELKLKVDNFTASTYAAYVTGTQTDENGVDTHNLLRRPRNTYGANVSYQFIKNLSVGVNYKYTGERSDTHYLDVYPYSRVEGLAAYNLFDLHIQANATKKLSLYVDLKNLFDKRYTDWIGYNTRGFNAYGGIKYLLD</sequence>
<evidence type="ECO:0000313" key="12">
    <source>
        <dbReference type="EMBL" id="EHQ29376.1"/>
    </source>
</evidence>
<protein>
    <recommendedName>
        <fullName evidence="14">TonB-dependent receptor</fullName>
    </recommendedName>
</protein>
<dbReference type="PROSITE" id="PS52016">
    <property type="entry name" value="TONB_DEPENDENT_REC_3"/>
    <property type="match status" value="1"/>
</dbReference>
<dbReference type="InterPro" id="IPR012910">
    <property type="entry name" value="Plug_dom"/>
</dbReference>
<dbReference type="PANTHER" id="PTHR30069">
    <property type="entry name" value="TONB-DEPENDENT OUTER MEMBRANE RECEPTOR"/>
    <property type="match status" value="1"/>
</dbReference>
<proteinExistence type="inferred from homology"/>
<dbReference type="GO" id="GO:0009279">
    <property type="term" value="C:cell outer membrane"/>
    <property type="evidence" value="ECO:0007669"/>
    <property type="project" value="UniProtKB-SubCell"/>
</dbReference>
<dbReference type="Gene3D" id="2.40.170.20">
    <property type="entry name" value="TonB-dependent receptor, beta-barrel domain"/>
    <property type="match status" value="1"/>
</dbReference>
<evidence type="ECO:0000256" key="9">
    <source>
        <dbReference type="RuleBase" id="RU003357"/>
    </source>
</evidence>
<dbReference type="GO" id="GO:0044718">
    <property type="term" value="P:siderophore transmembrane transport"/>
    <property type="evidence" value="ECO:0007669"/>
    <property type="project" value="TreeGrafter"/>
</dbReference>
<evidence type="ECO:0000256" key="3">
    <source>
        <dbReference type="ARBA" id="ARBA00022452"/>
    </source>
</evidence>
<keyword evidence="2 8" id="KW-0813">Transport</keyword>
<dbReference type="InterPro" id="IPR036942">
    <property type="entry name" value="Beta-barrel_TonB_sf"/>
</dbReference>
<dbReference type="InterPro" id="IPR039426">
    <property type="entry name" value="TonB-dep_rcpt-like"/>
</dbReference>
<dbReference type="eggNOG" id="COG4206">
    <property type="taxonomic scope" value="Bacteria"/>
</dbReference>
<evidence type="ECO:0000256" key="2">
    <source>
        <dbReference type="ARBA" id="ARBA00022448"/>
    </source>
</evidence>
<dbReference type="PANTHER" id="PTHR30069:SF50">
    <property type="entry name" value="TONB-DEPENDENT RECEPTOR HI_1217-RELATED"/>
    <property type="match status" value="1"/>
</dbReference>
<evidence type="ECO:0000256" key="8">
    <source>
        <dbReference type="PROSITE-ProRule" id="PRU01360"/>
    </source>
</evidence>
<keyword evidence="13" id="KW-1185">Reference proteome</keyword>
<dbReference type="AlphaFoldDB" id="H1Y7F5"/>
<evidence type="ECO:0000256" key="1">
    <source>
        <dbReference type="ARBA" id="ARBA00004571"/>
    </source>
</evidence>
<evidence type="ECO:0000256" key="4">
    <source>
        <dbReference type="ARBA" id="ARBA00022692"/>
    </source>
</evidence>
<feature type="domain" description="TonB-dependent receptor plug" evidence="11">
    <location>
        <begin position="61"/>
        <end position="170"/>
    </location>
</feature>
<dbReference type="Pfam" id="PF07715">
    <property type="entry name" value="Plug"/>
    <property type="match status" value="1"/>
</dbReference>
<dbReference type="OrthoDB" id="9764669at2"/>
<name>H1Y7F5_9SPHI</name>
<keyword evidence="7 8" id="KW-0998">Cell outer membrane</keyword>
<dbReference type="EMBL" id="CM001403">
    <property type="protein sequence ID" value="EHQ29376.1"/>
    <property type="molecule type" value="Genomic_DNA"/>
</dbReference>
<dbReference type="Gene3D" id="2.170.130.10">
    <property type="entry name" value="TonB-dependent receptor, plug domain"/>
    <property type="match status" value="1"/>
</dbReference>
<dbReference type="STRING" id="714943.Mucpa_5301"/>
<evidence type="ECO:0000256" key="7">
    <source>
        <dbReference type="ARBA" id="ARBA00023237"/>
    </source>
</evidence>
<dbReference type="CDD" id="cd01347">
    <property type="entry name" value="ligand_gated_channel"/>
    <property type="match status" value="1"/>
</dbReference>
<dbReference type="HOGENOM" id="CLU_008287_18_5_10"/>
<comment type="similarity">
    <text evidence="8 9">Belongs to the TonB-dependent receptor family.</text>
</comment>